<gene>
    <name evidence="6" type="primary">hslO</name>
    <name evidence="7" type="ORF">GTO87_01465</name>
</gene>
<dbReference type="InterPro" id="IPR016153">
    <property type="entry name" value="Heat_shock_Hsp33_N"/>
</dbReference>
<keyword evidence="2 6" id="KW-0862">Zinc</keyword>
<comment type="PTM">
    <text evidence="6">Under oxidizing conditions two disulfide bonds are formed involving the reactive cysteines. Under reducing conditions zinc is bound to the reactive cysteines and the protein is inactive.</text>
</comment>
<dbReference type="GO" id="GO:0005737">
    <property type="term" value="C:cytoplasm"/>
    <property type="evidence" value="ECO:0007669"/>
    <property type="project" value="UniProtKB-SubCell"/>
</dbReference>
<evidence type="ECO:0000256" key="6">
    <source>
        <dbReference type="HAMAP-Rule" id="MF_00117"/>
    </source>
</evidence>
<comment type="subcellular location">
    <subcellularLocation>
        <location evidence="6">Cytoplasm</location>
    </subcellularLocation>
</comment>
<dbReference type="InterPro" id="IPR016154">
    <property type="entry name" value="Heat_shock_Hsp33_C"/>
</dbReference>
<evidence type="ECO:0000313" key="7">
    <source>
        <dbReference type="EMBL" id="QLL77410.1"/>
    </source>
</evidence>
<accession>A0A7H9EI80</accession>
<evidence type="ECO:0000313" key="8">
    <source>
        <dbReference type="Proteomes" id="UP000510886"/>
    </source>
</evidence>
<dbReference type="AlphaFoldDB" id="A0A7H9EI80"/>
<keyword evidence="4 6" id="KW-0143">Chaperone</keyword>
<dbReference type="PANTHER" id="PTHR30111:SF1">
    <property type="entry name" value="33 KDA CHAPERONIN"/>
    <property type="match status" value="1"/>
</dbReference>
<dbReference type="Pfam" id="PF01430">
    <property type="entry name" value="HSP33"/>
    <property type="match status" value="1"/>
</dbReference>
<dbReference type="Gene3D" id="3.55.30.10">
    <property type="entry name" value="Hsp33 domain"/>
    <property type="match status" value="1"/>
</dbReference>
<comment type="similarity">
    <text evidence="6">Belongs to the HSP33 family.</text>
</comment>
<dbReference type="HAMAP" id="MF_00117">
    <property type="entry name" value="HslO"/>
    <property type="match status" value="1"/>
</dbReference>
<dbReference type="CDD" id="cd00498">
    <property type="entry name" value="Hsp33"/>
    <property type="match status" value="1"/>
</dbReference>
<dbReference type="PIRSF" id="PIRSF005261">
    <property type="entry name" value="Heat_shock_Hsp33"/>
    <property type="match status" value="1"/>
</dbReference>
<keyword evidence="1 6" id="KW-0963">Cytoplasm</keyword>
<dbReference type="EMBL" id="CP047418">
    <property type="protein sequence ID" value="QLL77410.1"/>
    <property type="molecule type" value="Genomic_DNA"/>
</dbReference>
<evidence type="ECO:0000256" key="4">
    <source>
        <dbReference type="ARBA" id="ARBA00023186"/>
    </source>
</evidence>
<feature type="disulfide bond" description="Redox-active" evidence="6">
    <location>
        <begin position="271"/>
        <end position="274"/>
    </location>
</feature>
<evidence type="ECO:0000256" key="1">
    <source>
        <dbReference type="ARBA" id="ARBA00022490"/>
    </source>
</evidence>
<keyword evidence="3 6" id="KW-1015">Disulfide bond</keyword>
<dbReference type="InterPro" id="IPR000397">
    <property type="entry name" value="Heat_shock_Hsp33"/>
</dbReference>
<dbReference type="RefSeq" id="WP_180849276.1">
    <property type="nucleotide sequence ID" value="NZ_CP047418.1"/>
</dbReference>
<organism evidence="7 8">
    <name type="scientific">Ligilactobacillus saerimneri</name>
    <dbReference type="NCBI Taxonomy" id="228229"/>
    <lineage>
        <taxon>Bacteria</taxon>
        <taxon>Bacillati</taxon>
        <taxon>Bacillota</taxon>
        <taxon>Bacilli</taxon>
        <taxon>Lactobacillales</taxon>
        <taxon>Lactobacillaceae</taxon>
        <taxon>Ligilactobacillus</taxon>
    </lineage>
</organism>
<evidence type="ECO:0000256" key="2">
    <source>
        <dbReference type="ARBA" id="ARBA00022833"/>
    </source>
</evidence>
<evidence type="ECO:0000256" key="5">
    <source>
        <dbReference type="ARBA" id="ARBA00023284"/>
    </source>
</evidence>
<dbReference type="PANTHER" id="PTHR30111">
    <property type="entry name" value="33 KDA CHAPERONIN"/>
    <property type="match status" value="1"/>
</dbReference>
<dbReference type="Gene3D" id="3.90.1280.10">
    <property type="entry name" value="HSP33 redox switch-like"/>
    <property type="match status" value="1"/>
</dbReference>
<dbReference type="GO" id="GO:0042026">
    <property type="term" value="P:protein refolding"/>
    <property type="evidence" value="ECO:0007669"/>
    <property type="project" value="TreeGrafter"/>
</dbReference>
<comment type="function">
    <text evidence="6">Redox regulated molecular chaperone. Protects both thermally unfolding and oxidatively damaged proteins from irreversible aggregation. Plays an important role in the bacterial defense system toward oxidative stress.</text>
</comment>
<dbReference type="KEGG" id="lsw:GTO87_01465"/>
<dbReference type="SUPFAM" id="SSF118352">
    <property type="entry name" value="HSP33 redox switch-like"/>
    <property type="match status" value="1"/>
</dbReference>
<evidence type="ECO:0000256" key="3">
    <source>
        <dbReference type="ARBA" id="ARBA00023157"/>
    </source>
</evidence>
<name>A0A7H9EI80_9LACO</name>
<reference evidence="7 8" key="1">
    <citation type="submission" date="2020-01" db="EMBL/GenBank/DDBJ databases">
        <title>Complete and circular genome sequences of six lactobacillus isolates from horses.</title>
        <authorList>
            <person name="Hassan H.M."/>
        </authorList>
    </citation>
    <scope>NUCLEOTIDE SEQUENCE [LARGE SCALE GENOMIC DNA]</scope>
    <source>
        <strain evidence="7 8">1A</strain>
    </source>
</reference>
<dbReference type="GO" id="GO:0044183">
    <property type="term" value="F:protein folding chaperone"/>
    <property type="evidence" value="ECO:0007669"/>
    <property type="project" value="TreeGrafter"/>
</dbReference>
<sequence>MSDYLVKALAYDGQLRAYAIDATQTVATAQTKQGTWSAATAALGRSMVGTLLLSAAELTNDETLTVKINGDGPVGGIVVTGNARGTVKGYVQHPEVHLPLNEHHKIDVKKAVGTKGFLAVTKDLGLKEPFTGEVPLVSGELGEDFTYYLAQSEQIPSAVGLSVFVNPDDSVEVAGGFMIQVMPDCQEEVISGLEKRLQELPLVSEMLRQNKTPEDILYALLGESNVKVLEKKAVTFKCDCSKAKFAGMMATLPSADIDQMIAEDHGAQAVCHFCGKKYDFTAAELRAIEEHAQNKKTKKEDDEK</sequence>
<proteinExistence type="inferred from homology"/>
<dbReference type="NCBIfam" id="NF001033">
    <property type="entry name" value="PRK00114.1"/>
    <property type="match status" value="1"/>
</dbReference>
<keyword evidence="5 6" id="KW-0676">Redox-active center</keyword>
<dbReference type="GO" id="GO:0051082">
    <property type="term" value="F:unfolded protein binding"/>
    <property type="evidence" value="ECO:0007669"/>
    <property type="project" value="UniProtKB-UniRule"/>
</dbReference>
<feature type="disulfide bond" description="Redox-active" evidence="6">
    <location>
        <begin position="238"/>
        <end position="240"/>
    </location>
</feature>
<protein>
    <recommendedName>
        <fullName evidence="6">33 kDa chaperonin</fullName>
    </recommendedName>
    <alternativeName>
        <fullName evidence="6">Heat shock protein 33 homolog</fullName>
        <shortName evidence="6">HSP33</shortName>
    </alternativeName>
</protein>
<dbReference type="Proteomes" id="UP000510886">
    <property type="component" value="Chromosome"/>
</dbReference>
<dbReference type="SUPFAM" id="SSF64397">
    <property type="entry name" value="Hsp33 domain"/>
    <property type="match status" value="1"/>
</dbReference>